<keyword evidence="1" id="KW-0732">Signal</keyword>
<dbReference type="HOGENOM" id="CLU_1530544_0_0_4"/>
<dbReference type="STRING" id="888741.HMPREF9098_1466"/>
<comment type="caution">
    <text evidence="2">The sequence shown here is derived from an EMBL/GenBank/DDBJ whole genome shotgun (WGS) entry which is preliminary data.</text>
</comment>
<dbReference type="RefSeq" id="WP_003783120.1">
    <property type="nucleotide sequence ID" value="NZ_GL870929.1"/>
</dbReference>
<feature type="chain" id="PRO_5003251518" description="Adhesin" evidence="1">
    <location>
        <begin position="20"/>
        <end position="175"/>
    </location>
</feature>
<gene>
    <name evidence="2" type="ORF">HMPREF9098_1466</name>
</gene>
<dbReference type="Proteomes" id="UP000004088">
    <property type="component" value="Unassembled WGS sequence"/>
</dbReference>
<organism evidence="2 3">
    <name type="scientific">Kingella denitrificans ATCC 33394</name>
    <dbReference type="NCBI Taxonomy" id="888741"/>
    <lineage>
        <taxon>Bacteria</taxon>
        <taxon>Pseudomonadati</taxon>
        <taxon>Pseudomonadota</taxon>
        <taxon>Betaproteobacteria</taxon>
        <taxon>Neisseriales</taxon>
        <taxon>Neisseriaceae</taxon>
        <taxon>Kingella</taxon>
    </lineage>
</organism>
<evidence type="ECO:0000313" key="3">
    <source>
        <dbReference type="Proteomes" id="UP000004088"/>
    </source>
</evidence>
<accession>F0F032</accession>
<dbReference type="AlphaFoldDB" id="F0F032"/>
<evidence type="ECO:0008006" key="4">
    <source>
        <dbReference type="Google" id="ProtNLM"/>
    </source>
</evidence>
<evidence type="ECO:0000256" key="1">
    <source>
        <dbReference type="SAM" id="SignalP"/>
    </source>
</evidence>
<reference evidence="2 3" key="1">
    <citation type="submission" date="2011-01" db="EMBL/GenBank/DDBJ databases">
        <authorList>
            <person name="Muzny D."/>
            <person name="Qin X."/>
            <person name="Deng J."/>
            <person name="Jiang H."/>
            <person name="Liu Y."/>
            <person name="Qu J."/>
            <person name="Song X.-Z."/>
            <person name="Zhang L."/>
            <person name="Thornton R."/>
            <person name="Coyle M."/>
            <person name="Francisco L."/>
            <person name="Jackson L."/>
            <person name="Javaid M."/>
            <person name="Korchina V."/>
            <person name="Kovar C."/>
            <person name="Mata R."/>
            <person name="Mathew T."/>
            <person name="Ngo R."/>
            <person name="Nguyen L."/>
            <person name="Nguyen N."/>
            <person name="Okwuonu G."/>
            <person name="Ongeri F."/>
            <person name="Pham C."/>
            <person name="Simmons D."/>
            <person name="Wilczek-Boney K."/>
            <person name="Hale W."/>
            <person name="Jakkamsetti A."/>
            <person name="Pham P."/>
            <person name="Ruth R."/>
            <person name="San Lucas F."/>
            <person name="Warren J."/>
            <person name="Zhang J."/>
            <person name="Zhao Z."/>
            <person name="Zhou C."/>
            <person name="Zhu D."/>
            <person name="Lee S."/>
            <person name="Bess C."/>
            <person name="Blankenburg K."/>
            <person name="Forbes L."/>
            <person name="Fu Q."/>
            <person name="Gubbala S."/>
            <person name="Hirani K."/>
            <person name="Jayaseelan J.C."/>
            <person name="Lara F."/>
            <person name="Munidasa M."/>
            <person name="Palculict T."/>
            <person name="Patil S."/>
            <person name="Pu L.-L."/>
            <person name="Saada N."/>
            <person name="Tang L."/>
            <person name="Weissenberger G."/>
            <person name="Zhu Y."/>
            <person name="Hemphill L."/>
            <person name="Shang Y."/>
            <person name="Youmans B."/>
            <person name="Ayvaz T."/>
            <person name="Ross M."/>
            <person name="Santibanez J."/>
            <person name="Aqrawi P."/>
            <person name="Gross S."/>
            <person name="Joshi V."/>
            <person name="Fowler G."/>
            <person name="Nazareth L."/>
            <person name="Reid J."/>
            <person name="Worley K."/>
            <person name="Petrosino J."/>
            <person name="Highlander S."/>
            <person name="Gibbs R."/>
        </authorList>
    </citation>
    <scope>NUCLEOTIDE SEQUENCE [LARGE SCALE GENOMIC DNA]</scope>
    <source>
        <strain evidence="2 3">ATCC 33394</strain>
    </source>
</reference>
<dbReference type="EMBL" id="AEWV01000023">
    <property type="protein sequence ID" value="EGC17066.1"/>
    <property type="molecule type" value="Genomic_DNA"/>
</dbReference>
<name>F0F032_9NEIS</name>
<evidence type="ECO:0000313" key="2">
    <source>
        <dbReference type="EMBL" id="EGC17066.1"/>
    </source>
</evidence>
<protein>
    <recommendedName>
        <fullName evidence="4">Adhesin</fullName>
    </recommendedName>
</protein>
<feature type="signal peptide" evidence="1">
    <location>
        <begin position="1"/>
        <end position="19"/>
    </location>
</feature>
<keyword evidence="3" id="KW-1185">Reference proteome</keyword>
<proteinExistence type="predicted"/>
<sequence>MKKSAFAAILAFAAVHAAAASNHETLFSCTLQNGKRVDIRYQAAKGARAATVLYRYGANLARPEIAFSQPAEQVYYTQMQGAVERSDDEGGTFTQGGMPVHILHLSPNAAQKHDISAILQTGGDARADTSFNRKGESYALNVDGQTLACQPNARATLNVVRARAVLPQDDPANRN</sequence>